<evidence type="ECO:0000313" key="5">
    <source>
        <dbReference type="Proteomes" id="UP000237144"/>
    </source>
</evidence>
<dbReference type="GO" id="GO:0005778">
    <property type="term" value="C:peroxisomal membrane"/>
    <property type="evidence" value="ECO:0007669"/>
    <property type="project" value="UniProtKB-SubCell"/>
</dbReference>
<comment type="caution">
    <text evidence="4">The sequence shown here is derived from an EMBL/GenBank/DDBJ whole genome shotgun (WGS) entry which is preliminary data.</text>
</comment>
<evidence type="ECO:0000256" key="3">
    <source>
        <dbReference type="SAM" id="MobiDB-lite"/>
    </source>
</evidence>
<proteinExistence type="inferred from homology"/>
<dbReference type="InterPro" id="IPR013919">
    <property type="entry name" value="Pex16"/>
</dbReference>
<dbReference type="AlphaFoldDB" id="A0A2S5BEV3"/>
<gene>
    <name evidence="4" type="ORF">BMF94_1665</name>
</gene>
<evidence type="ECO:0000313" key="4">
    <source>
        <dbReference type="EMBL" id="POY75294.1"/>
    </source>
</evidence>
<reference evidence="4 5" key="1">
    <citation type="journal article" date="2018" name="Front. Microbiol.">
        <title>Prospects for Fungal Bioremediation of Acidic Radioactive Waste Sites: Characterization and Genome Sequence of Rhodotorula taiwanensis MD1149.</title>
        <authorList>
            <person name="Tkavc R."/>
            <person name="Matrosova V.Y."/>
            <person name="Grichenko O.E."/>
            <person name="Gostincar C."/>
            <person name="Volpe R.P."/>
            <person name="Klimenkova P."/>
            <person name="Gaidamakova E.K."/>
            <person name="Zhou C.E."/>
            <person name="Stewart B.J."/>
            <person name="Lyman M.G."/>
            <person name="Malfatti S.A."/>
            <person name="Rubinfeld B."/>
            <person name="Courtot M."/>
            <person name="Singh J."/>
            <person name="Dalgard C.L."/>
            <person name="Hamilton T."/>
            <person name="Frey K.G."/>
            <person name="Gunde-Cimerman N."/>
            <person name="Dugan L."/>
            <person name="Daly M.J."/>
        </authorList>
    </citation>
    <scope>NUCLEOTIDE SEQUENCE [LARGE SCALE GENOMIC DNA]</scope>
    <source>
        <strain evidence="4 5">MD1149</strain>
    </source>
</reference>
<accession>A0A2S5BEV3</accession>
<feature type="region of interest" description="Disordered" evidence="3">
    <location>
        <begin position="211"/>
        <end position="235"/>
    </location>
</feature>
<protein>
    <recommendedName>
        <fullName evidence="2">Peroxisomal membrane protein PEX16</fullName>
    </recommendedName>
</protein>
<dbReference type="Pfam" id="PF08610">
    <property type="entry name" value="Pex16"/>
    <property type="match status" value="1"/>
</dbReference>
<dbReference type="PANTHER" id="PTHR13299">
    <property type="entry name" value="PEROXISOMAL MEMBRANE PROTEIN PEX16"/>
    <property type="match status" value="1"/>
</dbReference>
<sequence length="433" mass="48429">MGLGDAFESYEKALVNNSSRIASIESSLRTLTWFLPGRFQDAEVASEGLYSVLNLISLYHDSVLHRAASSLPAPLRPPSSSHSRYTRHFVTHSQPYNVLAHTLSVVQSLELLVEMAVTKSKRGGRENAEKTVVAIEAIKAVLRLGLMRATKGRTGVQPPVAEREMDPALLAMNQERLAKLRRSAVAHGTDMTTAPPPRSAADVLLKQTHDEPGTEVGMAQVETEREDEPEFWTGPRTGYVRPTLASLRKEGDASLGDATSSWSSAGKVKDVGKEYLLSRVLTVEDVRRPEDLVSKARGIKKLAEIIYILRPLIYVVAMRKYGRRHTLPYLLSLALEYLAYSLRSSSTSRLASDKASGPMLPVKTATELEKQETSKRARQFWWYLVRGPVWEGWSKPRLEGIARRFEDKPLIGFVSTLLHDYVPLIDEYYYYTA</sequence>
<keyword evidence="2" id="KW-0962">Peroxisome biogenesis</keyword>
<evidence type="ECO:0000256" key="2">
    <source>
        <dbReference type="RuleBase" id="RU365003"/>
    </source>
</evidence>
<evidence type="ECO:0000256" key="1">
    <source>
        <dbReference type="ARBA" id="ARBA00009505"/>
    </source>
</evidence>
<dbReference type="GO" id="GO:0007031">
    <property type="term" value="P:peroxisome organization"/>
    <property type="evidence" value="ECO:0007669"/>
    <property type="project" value="UniProtKB-KW"/>
</dbReference>
<organism evidence="4 5">
    <name type="scientific">Rhodotorula taiwanensis</name>
    <dbReference type="NCBI Taxonomy" id="741276"/>
    <lineage>
        <taxon>Eukaryota</taxon>
        <taxon>Fungi</taxon>
        <taxon>Dikarya</taxon>
        <taxon>Basidiomycota</taxon>
        <taxon>Pucciniomycotina</taxon>
        <taxon>Microbotryomycetes</taxon>
        <taxon>Sporidiobolales</taxon>
        <taxon>Sporidiobolaceae</taxon>
        <taxon>Rhodotorula</taxon>
    </lineage>
</organism>
<dbReference type="Proteomes" id="UP000237144">
    <property type="component" value="Unassembled WGS sequence"/>
</dbReference>
<dbReference type="PANTHER" id="PTHR13299:SF0">
    <property type="entry name" value="PEROXISOMAL MEMBRANE PROTEIN PEX16"/>
    <property type="match status" value="1"/>
</dbReference>
<dbReference type="STRING" id="741276.A0A2S5BEV3"/>
<comment type="subcellular location">
    <subcellularLocation>
        <location evidence="2">Peroxisome membrane</location>
    </subcellularLocation>
</comment>
<keyword evidence="2" id="KW-0576">Peroxisome</keyword>
<keyword evidence="5" id="KW-1185">Reference proteome</keyword>
<comment type="similarity">
    <text evidence="1 2">Belongs to the peroxin-16 family.</text>
</comment>
<dbReference type="EMBL" id="PJQD01000018">
    <property type="protein sequence ID" value="POY75294.1"/>
    <property type="molecule type" value="Genomic_DNA"/>
</dbReference>
<name>A0A2S5BEV3_9BASI</name>